<dbReference type="PROSITE" id="PS51375">
    <property type="entry name" value="PPR"/>
    <property type="match status" value="5"/>
</dbReference>
<dbReference type="FunFam" id="1.25.40.10:FF:001087">
    <property type="entry name" value="Pentatricopeptide repeat-containing protein, mitochondrial"/>
    <property type="match status" value="1"/>
</dbReference>
<name>A0AAP0IZC1_9MAGN</name>
<comment type="caution">
    <text evidence="4">The sequence shown here is derived from an EMBL/GenBank/DDBJ whole genome shotgun (WGS) entry which is preliminary data.</text>
</comment>
<evidence type="ECO:0000259" key="3">
    <source>
        <dbReference type="Pfam" id="PF14432"/>
    </source>
</evidence>
<dbReference type="InterPro" id="IPR032867">
    <property type="entry name" value="DYW_dom"/>
</dbReference>
<proteinExistence type="predicted"/>
<dbReference type="Pfam" id="PF14432">
    <property type="entry name" value="DYW_deaminase"/>
    <property type="match status" value="1"/>
</dbReference>
<accession>A0AAP0IZC1</accession>
<dbReference type="PANTHER" id="PTHR47926">
    <property type="entry name" value="PENTATRICOPEPTIDE REPEAT-CONTAINING PROTEIN"/>
    <property type="match status" value="1"/>
</dbReference>
<dbReference type="GO" id="GO:0008270">
    <property type="term" value="F:zinc ion binding"/>
    <property type="evidence" value="ECO:0007669"/>
    <property type="project" value="InterPro"/>
</dbReference>
<dbReference type="NCBIfam" id="TIGR00756">
    <property type="entry name" value="PPR"/>
    <property type="match status" value="5"/>
</dbReference>
<dbReference type="Proteomes" id="UP001417504">
    <property type="component" value="Unassembled WGS sequence"/>
</dbReference>
<organism evidence="4 5">
    <name type="scientific">Stephania japonica</name>
    <dbReference type="NCBI Taxonomy" id="461633"/>
    <lineage>
        <taxon>Eukaryota</taxon>
        <taxon>Viridiplantae</taxon>
        <taxon>Streptophyta</taxon>
        <taxon>Embryophyta</taxon>
        <taxon>Tracheophyta</taxon>
        <taxon>Spermatophyta</taxon>
        <taxon>Magnoliopsida</taxon>
        <taxon>Ranunculales</taxon>
        <taxon>Menispermaceae</taxon>
        <taxon>Menispermoideae</taxon>
        <taxon>Cissampelideae</taxon>
        <taxon>Stephania</taxon>
    </lineage>
</organism>
<protein>
    <recommendedName>
        <fullName evidence="3">DYW domain-containing protein</fullName>
    </recommendedName>
</protein>
<feature type="repeat" description="PPR" evidence="2">
    <location>
        <begin position="81"/>
        <end position="115"/>
    </location>
</feature>
<feature type="repeat" description="PPR" evidence="2">
    <location>
        <begin position="278"/>
        <end position="312"/>
    </location>
</feature>
<dbReference type="Pfam" id="PF13041">
    <property type="entry name" value="PPR_2"/>
    <property type="match status" value="3"/>
</dbReference>
<dbReference type="InterPro" id="IPR046960">
    <property type="entry name" value="PPR_At4g14850-like_plant"/>
</dbReference>
<gene>
    <name evidence="4" type="ORF">Sjap_013562</name>
</gene>
<dbReference type="InterPro" id="IPR046848">
    <property type="entry name" value="E_motif"/>
</dbReference>
<evidence type="ECO:0000313" key="5">
    <source>
        <dbReference type="Proteomes" id="UP001417504"/>
    </source>
</evidence>
<feature type="repeat" description="PPR" evidence="2">
    <location>
        <begin position="379"/>
        <end position="413"/>
    </location>
</feature>
<dbReference type="Pfam" id="PF20431">
    <property type="entry name" value="E_motif"/>
    <property type="match status" value="1"/>
</dbReference>
<feature type="repeat" description="PPR" evidence="2">
    <location>
        <begin position="183"/>
        <end position="219"/>
    </location>
</feature>
<evidence type="ECO:0000256" key="1">
    <source>
        <dbReference type="ARBA" id="ARBA00022737"/>
    </source>
</evidence>
<keyword evidence="1" id="KW-0677">Repeat</keyword>
<dbReference type="GO" id="GO:0003723">
    <property type="term" value="F:RNA binding"/>
    <property type="evidence" value="ECO:0007669"/>
    <property type="project" value="InterPro"/>
</dbReference>
<dbReference type="EMBL" id="JBBNAE010000005">
    <property type="protein sequence ID" value="KAK9123960.1"/>
    <property type="molecule type" value="Genomic_DNA"/>
</dbReference>
<dbReference type="AlphaFoldDB" id="A0AAP0IZC1"/>
<sequence length="686" mass="76935">MALLKRIADQERTQKHLTLSLLNKQHLPISFKQHLIPLHAHLIKSGLQQSDFSVGNFISQCAALGKMCYANKVFDEMLQPNSFVWNTMIRGYQQNHDPSNAVAFFNRMRAQGISPDHFTFPFVIRAYAAASNDLVKGQWVHGQLIKMRLEIDVFVGTSLIEFYGGFGEMGMVRKVFDEMPVRDTVSWTAVLSGYVNQLCGDIEAARLVFDEMPVKDGIAWNTMIAGYVRIGDIGVARSLFDEACGKDLLTYNILLGGYAKYGGLEAMLQFFNEMPERDVVSWNTVIGGLVQNKRTNEAIALFHRMQREKVMPNSVTLVSILIACAQVGALDVGTWLHAFIDKNQIDLDTMVGTALVDMYSKCGALDCALSVFDSMASQDVVAWNAMIMGFSMNGKSKNALEFFKQMRDQDIKPDEVTMIGVLCACSHAGLVNEGWKIFHSMQQELDITPKIEHYGCMVDLLGRAGLLDEAYEFIQSMPIAPHTGVWGALLNACKVHGNVDIAEHAIKHLIELDIEDGGYLATMSNIYANAGKWGNLAKMRELMREKGINKLPGCSSIEINGVIHEFGVEQKIHPRTKEIYEMIEEISKQLQRAGHIASKTEVFFDLEDEEKEKALFYHSEKLAIAFGLIATDKGATIRVVKNLRVCVDCHSAIKIISKIFNRLIVVRDRSRFHHFKNGSCSCEDYW</sequence>
<dbReference type="GO" id="GO:0009451">
    <property type="term" value="P:RNA modification"/>
    <property type="evidence" value="ECO:0007669"/>
    <property type="project" value="InterPro"/>
</dbReference>
<dbReference type="PANTHER" id="PTHR47926:SF537">
    <property type="entry name" value="PENTACOTRIPEPTIDE-REPEAT REGION OF PRORP DOMAIN-CONTAINING PROTEIN"/>
    <property type="match status" value="1"/>
</dbReference>
<evidence type="ECO:0000256" key="2">
    <source>
        <dbReference type="PROSITE-ProRule" id="PRU00708"/>
    </source>
</evidence>
<keyword evidence="5" id="KW-1185">Reference proteome</keyword>
<evidence type="ECO:0000313" key="4">
    <source>
        <dbReference type="EMBL" id="KAK9123960.1"/>
    </source>
</evidence>
<feature type="repeat" description="PPR" evidence="2">
    <location>
        <begin position="247"/>
        <end position="277"/>
    </location>
</feature>
<dbReference type="InterPro" id="IPR011990">
    <property type="entry name" value="TPR-like_helical_dom_sf"/>
</dbReference>
<dbReference type="Gene3D" id="1.25.40.10">
    <property type="entry name" value="Tetratricopeptide repeat domain"/>
    <property type="match status" value="5"/>
</dbReference>
<dbReference type="InterPro" id="IPR002885">
    <property type="entry name" value="PPR_rpt"/>
</dbReference>
<reference evidence="4 5" key="1">
    <citation type="submission" date="2024-01" db="EMBL/GenBank/DDBJ databases">
        <title>Genome assemblies of Stephania.</title>
        <authorList>
            <person name="Yang L."/>
        </authorList>
    </citation>
    <scope>NUCLEOTIDE SEQUENCE [LARGE SCALE GENOMIC DNA]</scope>
    <source>
        <strain evidence="4">QJT</strain>
        <tissue evidence="4">Leaf</tissue>
    </source>
</reference>
<dbReference type="FunFam" id="1.25.40.10:FF:000280">
    <property type="entry name" value="Pentatricopeptide repeat-containing protein"/>
    <property type="match status" value="1"/>
</dbReference>
<dbReference type="Pfam" id="PF01535">
    <property type="entry name" value="PPR"/>
    <property type="match status" value="3"/>
</dbReference>
<feature type="domain" description="DYW" evidence="3">
    <location>
        <begin position="594"/>
        <end position="686"/>
    </location>
</feature>